<name>A0A396GU99_MEDTR</name>
<organism evidence="3 4">
    <name type="scientific">Medicago truncatula</name>
    <name type="common">Barrel medic</name>
    <name type="synonym">Medicago tribuloides</name>
    <dbReference type="NCBI Taxonomy" id="3880"/>
    <lineage>
        <taxon>Eukaryota</taxon>
        <taxon>Viridiplantae</taxon>
        <taxon>Streptophyta</taxon>
        <taxon>Embryophyta</taxon>
        <taxon>Tracheophyta</taxon>
        <taxon>Spermatophyta</taxon>
        <taxon>Magnoliopsida</taxon>
        <taxon>eudicotyledons</taxon>
        <taxon>Gunneridae</taxon>
        <taxon>Pentapetalae</taxon>
        <taxon>rosids</taxon>
        <taxon>fabids</taxon>
        <taxon>Fabales</taxon>
        <taxon>Fabaceae</taxon>
        <taxon>Papilionoideae</taxon>
        <taxon>50 kb inversion clade</taxon>
        <taxon>NPAAA clade</taxon>
        <taxon>Hologalegina</taxon>
        <taxon>IRL clade</taxon>
        <taxon>Trifolieae</taxon>
        <taxon>Medicago</taxon>
    </lineage>
</organism>
<dbReference type="Pfam" id="PF07127">
    <property type="entry name" value="Nodulin_late"/>
    <property type="match status" value="1"/>
</dbReference>
<comment type="caution">
    <text evidence="3">The sequence shown here is derived from an EMBL/GenBank/DDBJ whole genome shotgun (WGS) entry which is preliminary data.</text>
</comment>
<sequence>MAIILEFIYIVVLFFSPCLLVTDAYNITCNSALDCASNRCILPGMPICVTNKCLCV</sequence>
<dbReference type="Proteomes" id="UP000265566">
    <property type="component" value="Chromosome 7"/>
</dbReference>
<dbReference type="InterPro" id="IPR009810">
    <property type="entry name" value="Nodulin_late_dom"/>
</dbReference>
<accession>A0A396GU99</accession>
<gene>
    <name evidence="3" type="ORF">MtrunA17_Chr7g0215921</name>
</gene>
<reference evidence="4" key="1">
    <citation type="journal article" date="2018" name="Nat. Plants">
        <title>Whole-genome landscape of Medicago truncatula symbiotic genes.</title>
        <authorList>
            <person name="Pecrix Y."/>
            <person name="Staton S.E."/>
            <person name="Sallet E."/>
            <person name="Lelandais-Briere C."/>
            <person name="Moreau S."/>
            <person name="Carrere S."/>
            <person name="Blein T."/>
            <person name="Jardinaud M.F."/>
            <person name="Latrasse D."/>
            <person name="Zouine M."/>
            <person name="Zahm M."/>
            <person name="Kreplak J."/>
            <person name="Mayjonade B."/>
            <person name="Satge C."/>
            <person name="Perez M."/>
            <person name="Cauet S."/>
            <person name="Marande W."/>
            <person name="Chantry-Darmon C."/>
            <person name="Lopez-Roques C."/>
            <person name="Bouchez O."/>
            <person name="Berard A."/>
            <person name="Debelle F."/>
            <person name="Munos S."/>
            <person name="Bendahmane A."/>
            <person name="Berges H."/>
            <person name="Niebel A."/>
            <person name="Buitink J."/>
            <person name="Frugier F."/>
            <person name="Benhamed M."/>
            <person name="Crespi M."/>
            <person name="Gouzy J."/>
            <person name="Gamas P."/>
        </authorList>
    </citation>
    <scope>NUCLEOTIDE SEQUENCE [LARGE SCALE GENOMIC DNA]</scope>
    <source>
        <strain evidence="4">cv. Jemalong A17</strain>
    </source>
</reference>
<dbReference type="AlphaFoldDB" id="A0A396GU99"/>
<dbReference type="GO" id="GO:0046872">
    <property type="term" value="F:metal ion binding"/>
    <property type="evidence" value="ECO:0007669"/>
    <property type="project" value="InterPro"/>
</dbReference>
<evidence type="ECO:0000313" key="4">
    <source>
        <dbReference type="Proteomes" id="UP000265566"/>
    </source>
</evidence>
<evidence type="ECO:0000313" key="3">
    <source>
        <dbReference type="EMBL" id="RHN44123.1"/>
    </source>
</evidence>
<feature type="domain" description="Late nodulin" evidence="2">
    <location>
        <begin position="1"/>
        <end position="53"/>
    </location>
</feature>
<evidence type="ECO:0000259" key="2">
    <source>
        <dbReference type="Pfam" id="PF07127"/>
    </source>
</evidence>
<feature type="transmembrane region" description="Helical" evidence="1">
    <location>
        <begin position="7"/>
        <end position="27"/>
    </location>
</feature>
<dbReference type="Gramene" id="rna38185">
    <property type="protein sequence ID" value="RHN44123.1"/>
    <property type="gene ID" value="gene38185"/>
</dbReference>
<keyword evidence="1" id="KW-0472">Membrane</keyword>
<evidence type="ECO:0000256" key="1">
    <source>
        <dbReference type="SAM" id="Phobius"/>
    </source>
</evidence>
<keyword evidence="1" id="KW-0812">Transmembrane</keyword>
<proteinExistence type="predicted"/>
<keyword evidence="1" id="KW-1133">Transmembrane helix</keyword>
<protein>
    <submittedName>
        <fullName evidence="3">Putative Late nodulin</fullName>
    </submittedName>
</protein>
<dbReference type="EMBL" id="PSQE01000007">
    <property type="protein sequence ID" value="RHN44123.1"/>
    <property type="molecule type" value="Genomic_DNA"/>
</dbReference>